<dbReference type="Proteomes" id="UP001166093">
    <property type="component" value="Unassembled WGS sequence"/>
</dbReference>
<name>A0ABS2YKZ6_POLSP</name>
<feature type="non-terminal residue" evidence="1">
    <location>
        <position position="233"/>
    </location>
</feature>
<dbReference type="PANTHER" id="PTHR23082:SF0">
    <property type="entry name" value="GENERAL TRANSCRIPTION FACTOR 3C POLYPEPTIDE 3"/>
    <property type="match status" value="1"/>
</dbReference>
<gene>
    <name evidence="1" type="primary">Gtf3c3</name>
    <name evidence="1" type="ORF">GTO93_0019233</name>
</gene>
<keyword evidence="2" id="KW-1185">Reference proteome</keyword>
<evidence type="ECO:0000313" key="1">
    <source>
        <dbReference type="EMBL" id="MBN3287427.1"/>
    </source>
</evidence>
<sequence length="233" mass="25625">MCLRGSITSKHSYSQPTQGRVDFKIRSTLSGYEDPAPKLDSWHFTSQIGTVEGYKIVQILFSLIAAHLNPSNQEEWVKLAEMSLEQDNIKQAIFCYSKGPLRSQPRATASEDNTAPGSLQASPLVPGQSIGVAGARSYYETNNLLSAIGVLEEALAKHPGLVTVEGVSMVAELYISIKEYPKPLEVTIQSQDVRHHCFCLRLMLKHPENLVLCVLNGHSAFDSGSFKHALDKV</sequence>
<comment type="caution">
    <text evidence="1">The sequence shown here is derived from an EMBL/GenBank/DDBJ whole genome shotgun (WGS) entry which is preliminary data.</text>
</comment>
<dbReference type="PANTHER" id="PTHR23082">
    <property type="entry name" value="TRANSCRIPTION INITIATION FACTOR IIIC TFIIIC , POLYPEPTIDE 3-RELATED"/>
    <property type="match status" value="1"/>
</dbReference>
<protein>
    <submittedName>
        <fullName evidence="1">TF3C3 factor</fullName>
    </submittedName>
</protein>
<proteinExistence type="predicted"/>
<dbReference type="EMBL" id="JAAWVQ010165934">
    <property type="protein sequence ID" value="MBN3287427.1"/>
    <property type="molecule type" value="Genomic_DNA"/>
</dbReference>
<dbReference type="InterPro" id="IPR039340">
    <property type="entry name" value="Tfc4/TFIIIC-102/Sfc4"/>
</dbReference>
<feature type="non-terminal residue" evidence="1">
    <location>
        <position position="1"/>
    </location>
</feature>
<organism evidence="1 2">
    <name type="scientific">Polyodon spathula</name>
    <name type="common">North American paddlefish</name>
    <name type="synonym">Squalus spathula</name>
    <dbReference type="NCBI Taxonomy" id="7913"/>
    <lineage>
        <taxon>Eukaryota</taxon>
        <taxon>Metazoa</taxon>
        <taxon>Chordata</taxon>
        <taxon>Craniata</taxon>
        <taxon>Vertebrata</taxon>
        <taxon>Euteleostomi</taxon>
        <taxon>Actinopterygii</taxon>
        <taxon>Chondrostei</taxon>
        <taxon>Acipenseriformes</taxon>
        <taxon>Polyodontidae</taxon>
        <taxon>Polyodon</taxon>
    </lineage>
</organism>
<reference evidence="1" key="1">
    <citation type="journal article" date="2021" name="Cell">
        <title>Tracing the genetic footprints of vertebrate landing in non-teleost ray-finned fishes.</title>
        <authorList>
            <person name="Bi X."/>
            <person name="Wang K."/>
            <person name="Yang L."/>
            <person name="Pan H."/>
            <person name="Jiang H."/>
            <person name="Wei Q."/>
            <person name="Fang M."/>
            <person name="Yu H."/>
            <person name="Zhu C."/>
            <person name="Cai Y."/>
            <person name="He Y."/>
            <person name="Gan X."/>
            <person name="Zeng H."/>
            <person name="Yu D."/>
            <person name="Zhu Y."/>
            <person name="Jiang H."/>
            <person name="Qiu Q."/>
            <person name="Yang H."/>
            <person name="Zhang Y.E."/>
            <person name="Wang W."/>
            <person name="Zhu M."/>
            <person name="He S."/>
            <person name="Zhang G."/>
        </authorList>
    </citation>
    <scope>NUCLEOTIDE SEQUENCE</scope>
    <source>
        <strain evidence="1">Pddl_001</strain>
    </source>
</reference>
<accession>A0ABS2YKZ6</accession>
<evidence type="ECO:0000313" key="2">
    <source>
        <dbReference type="Proteomes" id="UP001166093"/>
    </source>
</evidence>